<evidence type="ECO:0000256" key="3">
    <source>
        <dbReference type="ARBA" id="ARBA00022722"/>
    </source>
</evidence>
<dbReference type="PANTHER" id="PTHR37984:SF5">
    <property type="entry name" value="PROTEIN NYNRIN-LIKE"/>
    <property type="match status" value="1"/>
</dbReference>
<dbReference type="EMBL" id="HG722477">
    <property type="protein sequence ID" value="CDJ62503.1"/>
    <property type="molecule type" value="Genomic_DNA"/>
</dbReference>
<reference evidence="10" key="1">
    <citation type="submission" date="2013-10" db="EMBL/GenBank/DDBJ databases">
        <title>Genomic analysis of the causative agents of coccidiosis in chickens.</title>
        <authorList>
            <person name="Reid A.J."/>
            <person name="Blake D."/>
            <person name="Billington K."/>
            <person name="Browne H."/>
            <person name="Dunn M."/>
            <person name="Hung S."/>
            <person name="Kawahara F."/>
            <person name="Miranda-Saavedra D."/>
            <person name="Mourier T."/>
            <person name="Nagra H."/>
            <person name="Otto T.D."/>
            <person name="Rawlings N."/>
            <person name="Sanchez A."/>
            <person name="Sanders M."/>
            <person name="Subramaniam C."/>
            <person name="Tay Y."/>
            <person name="Dear P."/>
            <person name="Doerig C."/>
            <person name="Gruber A."/>
            <person name="Parkinson J."/>
            <person name="Shirley M."/>
            <person name="Wan K.L."/>
            <person name="Berriman M."/>
            <person name="Tomley F."/>
            <person name="Pain A."/>
        </authorList>
    </citation>
    <scope>NUCLEOTIDE SEQUENCE [LARGE SCALE GENOMIC DNA]</scope>
    <source>
        <strain evidence="10">Houghton</strain>
    </source>
</reference>
<dbReference type="SUPFAM" id="SSF53098">
    <property type="entry name" value="Ribonuclease H-like"/>
    <property type="match status" value="1"/>
</dbReference>
<feature type="region of interest" description="Disordered" evidence="7">
    <location>
        <begin position="166"/>
        <end position="187"/>
    </location>
</feature>
<protein>
    <submittedName>
        <fullName evidence="10">OSJNBa0042D13.18 protein, related</fullName>
    </submittedName>
</protein>
<evidence type="ECO:0000313" key="11">
    <source>
        <dbReference type="Proteomes" id="UP000030754"/>
    </source>
</evidence>
<name>U6MHF3_9EIME</name>
<evidence type="ECO:0000259" key="8">
    <source>
        <dbReference type="Pfam" id="PF00078"/>
    </source>
</evidence>
<dbReference type="GO" id="GO:0003964">
    <property type="term" value="F:RNA-directed DNA polymerase activity"/>
    <property type="evidence" value="ECO:0007669"/>
    <property type="project" value="UniProtKB-KW"/>
</dbReference>
<dbReference type="PANTHER" id="PTHR37984">
    <property type="entry name" value="PROTEIN CBG26694"/>
    <property type="match status" value="1"/>
</dbReference>
<keyword evidence="5" id="KW-0378">Hydrolase</keyword>
<keyword evidence="3" id="KW-0540">Nuclease</keyword>
<dbReference type="GO" id="GO:0003676">
    <property type="term" value="F:nucleic acid binding"/>
    <property type="evidence" value="ECO:0007669"/>
    <property type="project" value="InterPro"/>
</dbReference>
<dbReference type="OrthoDB" id="2013610at2759"/>
<dbReference type="GeneID" id="25471834"/>
<feature type="domain" description="Reverse transcriptase" evidence="8">
    <location>
        <begin position="551"/>
        <end position="615"/>
    </location>
</feature>
<dbReference type="InterPro" id="IPR043128">
    <property type="entry name" value="Rev_trsase/Diguanyl_cyclase"/>
</dbReference>
<reference evidence="10" key="2">
    <citation type="submission" date="2013-10" db="EMBL/GenBank/DDBJ databases">
        <authorList>
            <person name="Aslett M."/>
        </authorList>
    </citation>
    <scope>NUCLEOTIDE SEQUENCE [LARGE SCALE GENOMIC DNA]</scope>
    <source>
        <strain evidence="10">Houghton</strain>
    </source>
</reference>
<dbReference type="AlphaFoldDB" id="U6MHF3"/>
<feature type="domain" description="Reverse transcriptase RNase H-like" evidence="9">
    <location>
        <begin position="705"/>
        <end position="802"/>
    </location>
</feature>
<dbReference type="Pfam" id="PF00078">
    <property type="entry name" value="RVT_1"/>
    <property type="match status" value="1"/>
</dbReference>
<evidence type="ECO:0000256" key="1">
    <source>
        <dbReference type="ARBA" id="ARBA00022679"/>
    </source>
</evidence>
<dbReference type="GO" id="GO:0004519">
    <property type="term" value="F:endonuclease activity"/>
    <property type="evidence" value="ECO:0007669"/>
    <property type="project" value="UniProtKB-KW"/>
</dbReference>
<evidence type="ECO:0000256" key="7">
    <source>
        <dbReference type="SAM" id="MobiDB-lite"/>
    </source>
</evidence>
<dbReference type="RefSeq" id="XP_013439865.1">
    <property type="nucleotide sequence ID" value="XM_013584411.1"/>
</dbReference>
<dbReference type="InterPro" id="IPR043502">
    <property type="entry name" value="DNA/RNA_pol_sf"/>
</dbReference>
<dbReference type="Proteomes" id="UP000030754">
    <property type="component" value="Unassembled WGS sequence"/>
</dbReference>
<evidence type="ECO:0000259" key="9">
    <source>
        <dbReference type="Pfam" id="PF17917"/>
    </source>
</evidence>
<dbReference type="Pfam" id="PF17917">
    <property type="entry name" value="RT_RNaseH"/>
    <property type="match status" value="1"/>
</dbReference>
<evidence type="ECO:0000256" key="6">
    <source>
        <dbReference type="ARBA" id="ARBA00022918"/>
    </source>
</evidence>
<dbReference type="InterPro" id="IPR050951">
    <property type="entry name" value="Retrovirus_Pol_polyprotein"/>
</dbReference>
<proteinExistence type="predicted"/>
<dbReference type="Gene3D" id="3.30.70.270">
    <property type="match status" value="3"/>
</dbReference>
<dbReference type="GO" id="GO:0016787">
    <property type="term" value="F:hydrolase activity"/>
    <property type="evidence" value="ECO:0007669"/>
    <property type="project" value="UniProtKB-KW"/>
</dbReference>
<accession>U6MHF3</accession>
<dbReference type="CDD" id="cd09274">
    <property type="entry name" value="RNase_HI_RT_Ty3"/>
    <property type="match status" value="1"/>
</dbReference>
<evidence type="ECO:0000256" key="2">
    <source>
        <dbReference type="ARBA" id="ARBA00022695"/>
    </source>
</evidence>
<dbReference type="InterPro" id="IPR012337">
    <property type="entry name" value="RNaseH-like_sf"/>
</dbReference>
<evidence type="ECO:0000256" key="5">
    <source>
        <dbReference type="ARBA" id="ARBA00022801"/>
    </source>
</evidence>
<evidence type="ECO:0000256" key="4">
    <source>
        <dbReference type="ARBA" id="ARBA00022759"/>
    </source>
</evidence>
<feature type="compositionally biased region" description="Basic and acidic residues" evidence="7">
    <location>
        <begin position="173"/>
        <end position="187"/>
    </location>
</feature>
<dbReference type="CDD" id="cd01647">
    <property type="entry name" value="RT_LTR"/>
    <property type="match status" value="1"/>
</dbReference>
<keyword evidence="11" id="KW-1185">Reference proteome</keyword>
<gene>
    <name evidence="10" type="ORF">ENH_00016560</name>
</gene>
<dbReference type="InterPro" id="IPR000477">
    <property type="entry name" value="RT_dom"/>
</dbReference>
<dbReference type="SUPFAM" id="SSF56672">
    <property type="entry name" value="DNA/RNA polymerases"/>
    <property type="match status" value="1"/>
</dbReference>
<dbReference type="InterPro" id="IPR041373">
    <property type="entry name" value="RT_RNaseH"/>
</dbReference>
<dbReference type="InterPro" id="IPR036397">
    <property type="entry name" value="RNaseH_sf"/>
</dbReference>
<dbReference type="Gene3D" id="3.10.10.10">
    <property type="entry name" value="HIV Type 1 Reverse Transcriptase, subunit A, domain 1"/>
    <property type="match status" value="1"/>
</dbReference>
<keyword evidence="1" id="KW-0808">Transferase</keyword>
<keyword evidence="2" id="KW-0548">Nucleotidyltransferase</keyword>
<dbReference type="VEuPathDB" id="ToxoDB:ENH_00016560"/>
<evidence type="ECO:0000313" key="10">
    <source>
        <dbReference type="EMBL" id="CDJ62503.1"/>
    </source>
</evidence>
<sequence>MSQSQLLTELAKVPWNGNPKEYTDRFAAVAERGLGFAPDELADYYCTGLPTDLHLLITNNGQVKYQSWEQAATAATRLYEPKQSVLELRERTSRAITAAVQANGPRGRQEIENCPGGTHANCFECQGSRTSGTCLPRQRGTYQTSGGNMQCGTLCSGLSYILSEETPEATTDSSRKSAEATEDGYRSDATEIVPHWWRETCTKESYDQGGALCCAGATASDKLRTYVNDHWCELPVVRPGETTLQRDSPTVVHPRTPAEQAYKILAKQVAGMSADEAAVFLRAPPRRYKSHAKSKAKARITSLVRQAAAGTNDLRTPLHGLHLILALPEAGSAVPRRLSDEWQGALCCALIGNQPTSSGWRSPLASTASVAAESDEESPWPMAKLEHTLFDEWITSPVAQDIPCEIAQVLHEYRAVFPDALPKGLPPKRPHDHHILLVPGKLPAKSATYRMTLDQLTFHKQEIVKLLDSGWIGPTYSPICSPMTMVDKRDDGSGERKMRMVVNYQALNALTIAPDFPLPPIQTILEMLAATSIFPPWILKQASIRYANINAYLQPLLGQGIVAYLDDVLIYSSDLSGHVPLLRQVLSIFLRHQFYPKFRKCKFARQTITYLGYTISAAGIKPAEDKIAATRHWPEVLENETQVRPFLCTINYYRIFMGPDYADVARPLVLLTRKDVSFEWTELHTQAVRQLKQRLINFTTLQVPDTTKPFELYTDASGYAIKAVVEQDGKPIGFLSQVMNPSIYDQELLALVMALNKWSHLFRVSKVTAYTDHQALTHLQRLQASKPLRGRTARWLDFLAKFPDLHITRPSRPEEAFAALSKHYYWPGMRAYTTAYVESCTHSRASESLKEKPAGLLQQLPVSSRRWAHVSLDFITDIPLTTTGHDSILVMDHSNSKMAHFVPAKKSFIAADTVELLADRLIRYHGFPEVLISDRDPRFQSDL</sequence>
<keyword evidence="6" id="KW-0695">RNA-directed DNA polymerase</keyword>
<organism evidence="10 11">
    <name type="scientific">Eimeria necatrix</name>
    <dbReference type="NCBI Taxonomy" id="51315"/>
    <lineage>
        <taxon>Eukaryota</taxon>
        <taxon>Sar</taxon>
        <taxon>Alveolata</taxon>
        <taxon>Apicomplexa</taxon>
        <taxon>Conoidasida</taxon>
        <taxon>Coccidia</taxon>
        <taxon>Eucoccidiorida</taxon>
        <taxon>Eimeriorina</taxon>
        <taxon>Eimeriidae</taxon>
        <taxon>Eimeria</taxon>
    </lineage>
</organism>
<keyword evidence="4" id="KW-0255">Endonuclease</keyword>
<dbReference type="Gene3D" id="3.30.420.10">
    <property type="entry name" value="Ribonuclease H-like superfamily/Ribonuclease H"/>
    <property type="match status" value="1"/>
</dbReference>